<name>A0A5B8A2W3_9BACT</name>
<protein>
    <submittedName>
        <fullName evidence="11">TonB-dependent receptor</fullName>
    </submittedName>
</protein>
<evidence type="ECO:0000256" key="9">
    <source>
        <dbReference type="SAM" id="SignalP"/>
    </source>
</evidence>
<dbReference type="InterPro" id="IPR023997">
    <property type="entry name" value="TonB-dep_OMP_SusC/RagA_CS"/>
</dbReference>
<comment type="similarity">
    <text evidence="8">Belongs to the TonB-dependent receptor family.</text>
</comment>
<evidence type="ECO:0000256" key="8">
    <source>
        <dbReference type="PROSITE-ProRule" id="PRU01360"/>
    </source>
</evidence>
<dbReference type="EMBL" id="CP040896">
    <property type="protein sequence ID" value="QDA61640.1"/>
    <property type="molecule type" value="Genomic_DNA"/>
</dbReference>
<dbReference type="Pfam" id="PF13715">
    <property type="entry name" value="CarbopepD_reg_2"/>
    <property type="match status" value="1"/>
</dbReference>
<sequence>MTEVRTRLGGRLVLYAALLTSLLLAPTYAAVAQQGPTKGTAREAEPLKVLLARWEKQYNSTIAYASDLIGDRQVLAPAPNESSLEENLTRLLLPLGLDFKKLRQNYYVIKPLQAPKMAVTSLTLSISGKVMQANGEPLPGATILVKGTSNGASTGTDGHFQVQAQVGSVLIVSSVGFVRQEVPLGMAGEPLLVVLAEDNQALNEVVVIGYGQQKRATVTGSISVIDTTAFQSRVSTNPLSALQGIVPGLVVARTSGRPGQENWDFRVRGASSINSTPPLVVVDGVPYGDNSALNSFNQNDIASISILKDASAAIYGSRAANGVILITTKQGKAAKPVVTYTGTFALKTVGLGRRFTNLPQWYEMYNEAQVNNNNPNHVYKSLEAYYLNPPNDVVVPGLFNTADIGFFTNDLQSALYGTGRTWLHNVSVAGRGPRVGYYSSAGYTDDGSILQLGDNFNKKYNARINLDFQPTEKLKILNQLTAERQNRVEPSAYNTLLNTPGAVQPGYSFYSRDGSKPYGWGIGYQSPLALAQEGGNRQQQDTRLSEQLQGEWALTKHLTLNGSVAVRYTITGINTRVNHIDFFNYAGDKLVNSFGNGNDFNSLRRESQESVYQSYYVNALYRTTVAKHHNLTAMVGTSEEKNAYNSFWVKVNDVPRGLDNIAQGKPLPNAVDARGGTKLAWALVSYFGRATYDYQNKYLLEAIARYDGSSSFTALNNHRWKFFPGVSAGWVLTEESWLKGQRLLDHAKLRASWGVTGNQAGIGIYDYVALVNNNAGSYPFGINNPAGVTTTTVGNLVALDRTWEQVVTKNLGLDWALLNHRLEGSADLFAKRNRNMLIPVTYPVTLGGTPPLTNNGGLVTRGWETALTWTDKVGQLGYSVTGIFSDNDTRLTEVGGTNAITLSGSTNNPSNLTQNIRGYPLNSYYGYEYDGIIQNQEQLDAYKKTFAGGGLPANIGIGDVRYKDLNGDGRLDQALDVKYLGNNNIRYAYSGRLTLTLRGFDLSALVQGVGRRELFRQGSYFRPIINTNQNINSYFYHRTWSPQRPNAAYPRLTADADVTTYNYLASALTIRNNRYTRLKNVVFGYTLSPAVLRIARLSNVRVYLTGENLWEVAGIKDGYDPEASDDPDALPFYRYWAFGITASF</sequence>
<dbReference type="KEGG" id="hyj:FHG12_16725"/>
<evidence type="ECO:0000313" key="11">
    <source>
        <dbReference type="EMBL" id="QDA61640.1"/>
    </source>
</evidence>
<keyword evidence="5 9" id="KW-0732">Signal</keyword>
<dbReference type="AlphaFoldDB" id="A0A5B8A2W3"/>
<accession>A0A5B8A2W3</accession>
<evidence type="ECO:0000256" key="7">
    <source>
        <dbReference type="ARBA" id="ARBA00023237"/>
    </source>
</evidence>
<keyword evidence="4 8" id="KW-0812">Transmembrane</keyword>
<dbReference type="GO" id="GO:0009279">
    <property type="term" value="C:cell outer membrane"/>
    <property type="evidence" value="ECO:0007669"/>
    <property type="project" value="UniProtKB-SubCell"/>
</dbReference>
<dbReference type="GO" id="GO:0044718">
    <property type="term" value="P:siderophore transmembrane transport"/>
    <property type="evidence" value="ECO:0007669"/>
    <property type="project" value="TreeGrafter"/>
</dbReference>
<evidence type="ECO:0000256" key="3">
    <source>
        <dbReference type="ARBA" id="ARBA00022452"/>
    </source>
</evidence>
<evidence type="ECO:0000313" key="12">
    <source>
        <dbReference type="Proteomes" id="UP000305398"/>
    </source>
</evidence>
<comment type="subcellular location">
    <subcellularLocation>
        <location evidence="1 8">Cell outer membrane</location>
        <topology evidence="1 8">Multi-pass membrane protein</topology>
    </subcellularLocation>
</comment>
<evidence type="ECO:0000256" key="2">
    <source>
        <dbReference type="ARBA" id="ARBA00022448"/>
    </source>
</evidence>
<dbReference type="NCBIfam" id="TIGR04057">
    <property type="entry name" value="SusC_RagA_signa"/>
    <property type="match status" value="1"/>
</dbReference>
<dbReference type="Gene3D" id="2.170.130.10">
    <property type="entry name" value="TonB-dependent receptor, plug domain"/>
    <property type="match status" value="1"/>
</dbReference>
<dbReference type="InterPro" id="IPR039426">
    <property type="entry name" value="TonB-dep_rcpt-like"/>
</dbReference>
<feature type="domain" description="TonB-dependent receptor plug" evidence="10">
    <location>
        <begin position="216"/>
        <end position="323"/>
    </location>
</feature>
<dbReference type="NCBIfam" id="TIGR04056">
    <property type="entry name" value="OMP_RagA_SusC"/>
    <property type="match status" value="1"/>
</dbReference>
<dbReference type="PANTHER" id="PTHR30069:SF29">
    <property type="entry name" value="HEMOGLOBIN AND HEMOGLOBIN-HAPTOGLOBIN-BINDING PROTEIN 1-RELATED"/>
    <property type="match status" value="1"/>
</dbReference>
<evidence type="ECO:0000256" key="4">
    <source>
        <dbReference type="ARBA" id="ARBA00022692"/>
    </source>
</evidence>
<dbReference type="SUPFAM" id="SSF56935">
    <property type="entry name" value="Porins"/>
    <property type="match status" value="1"/>
</dbReference>
<keyword evidence="7 8" id="KW-0998">Cell outer membrane</keyword>
<dbReference type="Gene3D" id="2.40.170.20">
    <property type="entry name" value="TonB-dependent receptor, beta-barrel domain"/>
    <property type="match status" value="1"/>
</dbReference>
<evidence type="ECO:0000256" key="6">
    <source>
        <dbReference type="ARBA" id="ARBA00023136"/>
    </source>
</evidence>
<keyword evidence="12" id="KW-1185">Reference proteome</keyword>
<reference evidence="11 12" key="1">
    <citation type="submission" date="2019-06" db="EMBL/GenBank/DDBJ databases">
        <authorList>
            <person name="Srinivasan S."/>
        </authorList>
    </citation>
    <scope>NUCLEOTIDE SEQUENCE [LARGE SCALE GENOMIC DNA]</scope>
    <source>
        <strain evidence="11 12">17J68-5</strain>
    </source>
</reference>
<evidence type="ECO:0000259" key="10">
    <source>
        <dbReference type="Pfam" id="PF07715"/>
    </source>
</evidence>
<proteinExistence type="inferred from homology"/>
<feature type="chain" id="PRO_5022886091" evidence="9">
    <location>
        <begin position="33"/>
        <end position="1144"/>
    </location>
</feature>
<dbReference type="InterPro" id="IPR023996">
    <property type="entry name" value="TonB-dep_OMP_SusC/RagA"/>
</dbReference>
<feature type="signal peptide" evidence="9">
    <location>
        <begin position="1"/>
        <end position="32"/>
    </location>
</feature>
<dbReference type="InterPro" id="IPR012910">
    <property type="entry name" value="Plug_dom"/>
</dbReference>
<dbReference type="Proteomes" id="UP000305398">
    <property type="component" value="Chromosome"/>
</dbReference>
<evidence type="ECO:0000256" key="1">
    <source>
        <dbReference type="ARBA" id="ARBA00004571"/>
    </source>
</evidence>
<dbReference type="InterPro" id="IPR037066">
    <property type="entry name" value="Plug_dom_sf"/>
</dbReference>
<gene>
    <name evidence="11" type="ORF">FHG12_16725</name>
</gene>
<dbReference type="GO" id="GO:0015344">
    <property type="term" value="F:siderophore uptake transmembrane transporter activity"/>
    <property type="evidence" value="ECO:0007669"/>
    <property type="project" value="TreeGrafter"/>
</dbReference>
<dbReference type="PROSITE" id="PS52016">
    <property type="entry name" value="TONB_DEPENDENT_REC_3"/>
    <property type="match status" value="1"/>
</dbReference>
<keyword evidence="11" id="KW-0675">Receptor</keyword>
<keyword evidence="2 8" id="KW-0813">Transport</keyword>
<dbReference type="SUPFAM" id="SSF49464">
    <property type="entry name" value="Carboxypeptidase regulatory domain-like"/>
    <property type="match status" value="1"/>
</dbReference>
<dbReference type="RefSeq" id="WP_139516814.1">
    <property type="nucleotide sequence ID" value="NZ_CP040896.1"/>
</dbReference>
<dbReference type="InterPro" id="IPR036942">
    <property type="entry name" value="Beta-barrel_TonB_sf"/>
</dbReference>
<dbReference type="OrthoDB" id="9768177at2"/>
<dbReference type="InterPro" id="IPR008969">
    <property type="entry name" value="CarboxyPept-like_regulatory"/>
</dbReference>
<organism evidence="11 12">
    <name type="scientific">Hymenobacter jejuensis</name>
    <dbReference type="NCBI Taxonomy" id="2502781"/>
    <lineage>
        <taxon>Bacteria</taxon>
        <taxon>Pseudomonadati</taxon>
        <taxon>Bacteroidota</taxon>
        <taxon>Cytophagia</taxon>
        <taxon>Cytophagales</taxon>
        <taxon>Hymenobacteraceae</taxon>
        <taxon>Hymenobacter</taxon>
    </lineage>
</organism>
<evidence type="ECO:0000256" key="5">
    <source>
        <dbReference type="ARBA" id="ARBA00022729"/>
    </source>
</evidence>
<keyword evidence="3 8" id="KW-1134">Transmembrane beta strand</keyword>
<dbReference type="Gene3D" id="2.60.40.1120">
    <property type="entry name" value="Carboxypeptidase-like, regulatory domain"/>
    <property type="match status" value="1"/>
</dbReference>
<keyword evidence="6 8" id="KW-0472">Membrane</keyword>
<dbReference type="Pfam" id="PF07715">
    <property type="entry name" value="Plug"/>
    <property type="match status" value="1"/>
</dbReference>
<dbReference type="PANTHER" id="PTHR30069">
    <property type="entry name" value="TONB-DEPENDENT OUTER MEMBRANE RECEPTOR"/>
    <property type="match status" value="1"/>
</dbReference>